<evidence type="ECO:0000259" key="4">
    <source>
        <dbReference type="Pfam" id="PF00589"/>
    </source>
</evidence>
<evidence type="ECO:0000256" key="1">
    <source>
        <dbReference type="ARBA" id="ARBA00008857"/>
    </source>
</evidence>
<dbReference type="RefSeq" id="WP_115499998.1">
    <property type="nucleotide sequence ID" value="NZ_JACRTI010000029.1"/>
</dbReference>
<dbReference type="Proteomes" id="UP000629596">
    <property type="component" value="Unassembled WGS sequence"/>
</dbReference>
<dbReference type="AlphaFoldDB" id="A0A3D8HCU0"/>
<proteinExistence type="inferred from homology"/>
<dbReference type="InterPro" id="IPR050090">
    <property type="entry name" value="Tyrosine_recombinase_XerCD"/>
</dbReference>
<dbReference type="Gene3D" id="1.10.150.130">
    <property type="match status" value="1"/>
</dbReference>
<evidence type="ECO:0000313" key="9">
    <source>
        <dbReference type="Proteomes" id="UP000629596"/>
    </source>
</evidence>
<dbReference type="EMBL" id="JACRTI010000029">
    <property type="protein sequence ID" value="MBC8602466.1"/>
    <property type="molecule type" value="Genomic_DNA"/>
</dbReference>
<reference evidence="6 9" key="2">
    <citation type="submission" date="2020-08" db="EMBL/GenBank/DDBJ databases">
        <title>Genome public.</title>
        <authorList>
            <person name="Liu C."/>
            <person name="Sun Q."/>
        </authorList>
    </citation>
    <scope>NUCLEOTIDE SEQUENCE [LARGE SCALE GENOMIC DNA]</scope>
    <source>
        <strain evidence="6 9">426_9</strain>
    </source>
</reference>
<dbReference type="PANTHER" id="PTHR30349:SF64">
    <property type="entry name" value="PROPHAGE INTEGRASE INTD-RELATED"/>
    <property type="match status" value="1"/>
</dbReference>
<feature type="domain" description="Tyr recombinase" evidence="4">
    <location>
        <begin position="155"/>
        <end position="293"/>
    </location>
</feature>
<name>A0A3D8HCU0_9BACT</name>
<dbReference type="InterPro" id="IPR013762">
    <property type="entry name" value="Integrase-like_cat_sf"/>
</dbReference>
<keyword evidence="9" id="KW-1185">Reference proteome</keyword>
<accession>A0A3D8HCU0</accession>
<dbReference type="GO" id="GO:0015074">
    <property type="term" value="P:DNA integration"/>
    <property type="evidence" value="ECO:0007669"/>
    <property type="project" value="InterPro"/>
</dbReference>
<dbReference type="Gene3D" id="1.10.443.10">
    <property type="entry name" value="Intergrase catalytic core"/>
    <property type="match status" value="1"/>
</dbReference>
<evidence type="ECO:0000256" key="2">
    <source>
        <dbReference type="ARBA" id="ARBA00023125"/>
    </source>
</evidence>
<dbReference type="EMBL" id="QREV01000029">
    <property type="protein sequence ID" value="RDU48794.1"/>
    <property type="molecule type" value="Genomic_DNA"/>
</dbReference>
<evidence type="ECO:0000313" key="8">
    <source>
        <dbReference type="Proteomes" id="UP000256321"/>
    </source>
</evidence>
<dbReference type="Pfam" id="PF13102">
    <property type="entry name" value="Phage_int_SAM_5"/>
    <property type="match status" value="1"/>
</dbReference>
<dbReference type="SUPFAM" id="SSF56349">
    <property type="entry name" value="DNA breaking-rejoining enzymes"/>
    <property type="match status" value="1"/>
</dbReference>
<evidence type="ECO:0000313" key="7">
    <source>
        <dbReference type="EMBL" id="RDU48794.1"/>
    </source>
</evidence>
<feature type="domain" description="Phage integrase SAM-like" evidence="5">
    <location>
        <begin position="15"/>
        <end position="105"/>
    </location>
</feature>
<dbReference type="InterPro" id="IPR010998">
    <property type="entry name" value="Integrase_recombinase_N"/>
</dbReference>
<keyword evidence="3" id="KW-0233">DNA recombination</keyword>
<dbReference type="Proteomes" id="UP000256321">
    <property type="component" value="Unassembled WGS sequence"/>
</dbReference>
<comment type="caution">
    <text evidence="7">The sequence shown here is derived from an EMBL/GenBank/DDBJ whole genome shotgun (WGS) entry which is preliminary data.</text>
</comment>
<keyword evidence="2" id="KW-0238">DNA-binding</keyword>
<reference evidence="7 8" key="1">
    <citation type="submission" date="2018-07" db="EMBL/GenBank/DDBJ databases">
        <title>Parabacteroides acidifaciens nov. sp., isolated from human feces.</title>
        <authorList>
            <person name="Wang Y.J."/>
        </authorList>
    </citation>
    <scope>NUCLEOTIDE SEQUENCE [LARGE SCALE GENOMIC DNA]</scope>
    <source>
        <strain evidence="7 8">426-9</strain>
    </source>
</reference>
<dbReference type="Pfam" id="PF00589">
    <property type="entry name" value="Phage_integrase"/>
    <property type="match status" value="1"/>
</dbReference>
<evidence type="ECO:0000259" key="5">
    <source>
        <dbReference type="Pfam" id="PF13102"/>
    </source>
</evidence>
<dbReference type="InterPro" id="IPR025269">
    <property type="entry name" value="SAM-like_dom"/>
</dbReference>
<protein>
    <submittedName>
        <fullName evidence="6 7">Integrase</fullName>
    </submittedName>
</protein>
<gene>
    <name evidence="7" type="ORF">DWU89_12490</name>
    <name evidence="6" type="ORF">H8784_12180</name>
</gene>
<dbReference type="GO" id="GO:0003677">
    <property type="term" value="F:DNA binding"/>
    <property type="evidence" value="ECO:0007669"/>
    <property type="project" value="UniProtKB-KW"/>
</dbReference>
<dbReference type="InterPro" id="IPR002104">
    <property type="entry name" value="Integrase_catalytic"/>
</dbReference>
<dbReference type="PANTHER" id="PTHR30349">
    <property type="entry name" value="PHAGE INTEGRASE-RELATED"/>
    <property type="match status" value="1"/>
</dbReference>
<evidence type="ECO:0000256" key="3">
    <source>
        <dbReference type="ARBA" id="ARBA00023172"/>
    </source>
</evidence>
<sequence>MTTNRTKRRPSEVYLFRTIDTLIFRRRSAGRDATADLYRAAGNWFRKFRNGRDLCLLGMTPSLVDGFIAFLQTGKKLKVNSVNSYLCALRAMYNIIIRELGYIPRVHPFAHVTIHPERSAKRAVDLKVFEQISALDLKEEPSLQFAADLCTFSFLACGMPFVDLAHLTHANIEGNTLVYNRTKTGSPIRIGITQGMRCLLDKYASPSSPYLFPVFPPEGPVSYEHYKKLLHKYNVALKKLGARLRLPALFTSYVVRHSWATIAYRKYTPIALISQALGHTSERTTRHYLAQLDQSELSKANLLVIGTVDNLVRLRA</sequence>
<dbReference type="InterPro" id="IPR011010">
    <property type="entry name" value="DNA_brk_join_enz"/>
</dbReference>
<evidence type="ECO:0000313" key="6">
    <source>
        <dbReference type="EMBL" id="MBC8602466.1"/>
    </source>
</evidence>
<dbReference type="GO" id="GO:0006310">
    <property type="term" value="P:DNA recombination"/>
    <property type="evidence" value="ECO:0007669"/>
    <property type="project" value="UniProtKB-KW"/>
</dbReference>
<comment type="similarity">
    <text evidence="1">Belongs to the 'phage' integrase family.</text>
</comment>
<organism evidence="7 8">
    <name type="scientific">Parabacteroides acidifaciens</name>
    <dbReference type="NCBI Taxonomy" id="2290935"/>
    <lineage>
        <taxon>Bacteria</taxon>
        <taxon>Pseudomonadati</taxon>
        <taxon>Bacteroidota</taxon>
        <taxon>Bacteroidia</taxon>
        <taxon>Bacteroidales</taxon>
        <taxon>Tannerellaceae</taxon>
        <taxon>Parabacteroides</taxon>
    </lineage>
</organism>